<keyword evidence="3" id="KW-0347">Helicase</keyword>
<reference evidence="6 7" key="1">
    <citation type="submission" date="2018-11" db="EMBL/GenBank/DDBJ databases">
        <authorList>
            <consortium name="Pathogen Informatics"/>
        </authorList>
    </citation>
    <scope>NUCLEOTIDE SEQUENCE [LARGE SCALE GENOMIC DNA]</scope>
</reference>
<keyword evidence="2" id="KW-0378">Hydrolase</keyword>
<dbReference type="InterPro" id="IPR050474">
    <property type="entry name" value="Hel308_SKI2-like"/>
</dbReference>
<keyword evidence="7" id="KW-1185">Reference proteome</keyword>
<keyword evidence="4" id="KW-0067">ATP-binding</keyword>
<dbReference type="Gene3D" id="1.10.10.10">
    <property type="entry name" value="Winged helix-like DNA-binding domain superfamily/Winged helix DNA-binding domain"/>
    <property type="match status" value="1"/>
</dbReference>
<evidence type="ECO:0000313" key="7">
    <source>
        <dbReference type="Proteomes" id="UP000270094"/>
    </source>
</evidence>
<dbReference type="GO" id="GO:0016787">
    <property type="term" value="F:hydrolase activity"/>
    <property type="evidence" value="ECO:0007669"/>
    <property type="project" value="UniProtKB-KW"/>
</dbReference>
<proteinExistence type="predicted"/>
<dbReference type="AlphaFoldDB" id="A0A3P7JP16"/>
<dbReference type="InterPro" id="IPR036388">
    <property type="entry name" value="WH-like_DNA-bd_sf"/>
</dbReference>
<evidence type="ECO:0000259" key="5">
    <source>
        <dbReference type="Pfam" id="PF23445"/>
    </source>
</evidence>
<organism evidence="6 7">
    <name type="scientific">Strongylus vulgaris</name>
    <name type="common">Blood worm</name>
    <dbReference type="NCBI Taxonomy" id="40348"/>
    <lineage>
        <taxon>Eukaryota</taxon>
        <taxon>Metazoa</taxon>
        <taxon>Ecdysozoa</taxon>
        <taxon>Nematoda</taxon>
        <taxon>Chromadorea</taxon>
        <taxon>Rhabditida</taxon>
        <taxon>Rhabditina</taxon>
        <taxon>Rhabditomorpha</taxon>
        <taxon>Strongyloidea</taxon>
        <taxon>Strongylidae</taxon>
        <taxon>Strongylus</taxon>
    </lineage>
</organism>
<dbReference type="PANTHER" id="PTHR47961:SF13">
    <property type="entry name" value="ACTIVATING SIGNAL COINTEGRATOR 1 COMPLEX SUBUNIT 3"/>
    <property type="match status" value="1"/>
</dbReference>
<evidence type="ECO:0000256" key="4">
    <source>
        <dbReference type="ARBA" id="ARBA00022840"/>
    </source>
</evidence>
<keyword evidence="1" id="KW-0547">Nucleotide-binding</keyword>
<dbReference type="OrthoDB" id="5849725at2759"/>
<dbReference type="GO" id="GO:0004386">
    <property type="term" value="F:helicase activity"/>
    <property type="evidence" value="ECO:0007669"/>
    <property type="project" value="UniProtKB-KW"/>
</dbReference>
<accession>A0A3P7JP16</accession>
<gene>
    <name evidence="6" type="ORF">SVUK_LOCUS20144</name>
</gene>
<name>A0A3P7JP16_STRVU</name>
<dbReference type="GO" id="GO:0005524">
    <property type="term" value="F:ATP binding"/>
    <property type="evidence" value="ECO:0007669"/>
    <property type="project" value="UniProtKB-KW"/>
</dbReference>
<evidence type="ECO:0000256" key="1">
    <source>
        <dbReference type="ARBA" id="ARBA00022741"/>
    </source>
</evidence>
<dbReference type="InterPro" id="IPR036390">
    <property type="entry name" value="WH_DNA-bd_sf"/>
</dbReference>
<dbReference type="EMBL" id="UYYB01136730">
    <property type="protein sequence ID" value="VDM85146.1"/>
    <property type="molecule type" value="Genomic_DNA"/>
</dbReference>
<evidence type="ECO:0000256" key="3">
    <source>
        <dbReference type="ARBA" id="ARBA00022806"/>
    </source>
</evidence>
<evidence type="ECO:0000256" key="2">
    <source>
        <dbReference type="ARBA" id="ARBA00022801"/>
    </source>
</evidence>
<feature type="domain" description="MER3 helicase-like winged helix" evidence="5">
    <location>
        <begin position="9"/>
        <end position="84"/>
    </location>
</feature>
<dbReference type="Pfam" id="PF23445">
    <property type="entry name" value="WHD_SNRNP200"/>
    <property type="match status" value="1"/>
</dbReference>
<sequence length="89" mass="10292">MLIRQAPIESQFFKRIHDNLNAEIALGTVSNIDEAVTWLTYTYYYTRAIQNPIAYGLPHTILDKDPDLRQHLTRMVTDVAVKLDQKSDD</sequence>
<dbReference type="SUPFAM" id="SSF46785">
    <property type="entry name" value="Winged helix' DNA-binding domain"/>
    <property type="match status" value="1"/>
</dbReference>
<dbReference type="PANTHER" id="PTHR47961">
    <property type="entry name" value="DNA POLYMERASE THETA, PUTATIVE (AFU_ORTHOLOGUE AFUA_1G05260)-RELATED"/>
    <property type="match status" value="1"/>
</dbReference>
<dbReference type="Proteomes" id="UP000270094">
    <property type="component" value="Unassembled WGS sequence"/>
</dbReference>
<protein>
    <recommendedName>
        <fullName evidence="5">MER3 helicase-like winged helix domain-containing protein</fullName>
    </recommendedName>
</protein>
<dbReference type="FunFam" id="1.10.10.10:FF:000024">
    <property type="entry name" value="U5 small nuclear ribonucleoprotein helicase"/>
    <property type="match status" value="1"/>
</dbReference>
<evidence type="ECO:0000313" key="6">
    <source>
        <dbReference type="EMBL" id="VDM85146.1"/>
    </source>
</evidence>
<dbReference type="InterPro" id="IPR057842">
    <property type="entry name" value="WH_MER3"/>
</dbReference>